<evidence type="ECO:0000313" key="5">
    <source>
        <dbReference type="Proteomes" id="UP000591131"/>
    </source>
</evidence>
<dbReference type="AlphaFoldDB" id="A0A7J6LA50"/>
<keyword evidence="1" id="KW-0863">Zinc-finger</keyword>
<comment type="caution">
    <text evidence="4">The sequence shown here is derived from an EMBL/GenBank/DDBJ whole genome shotgun (WGS) entry which is preliminary data.</text>
</comment>
<feature type="region of interest" description="Disordered" evidence="2">
    <location>
        <begin position="353"/>
        <end position="381"/>
    </location>
</feature>
<evidence type="ECO:0000259" key="3">
    <source>
        <dbReference type="PROSITE" id="PS50966"/>
    </source>
</evidence>
<dbReference type="EMBL" id="JAAPAO010000620">
    <property type="protein sequence ID" value="KAF4656074.1"/>
    <property type="molecule type" value="Genomic_DNA"/>
</dbReference>
<keyword evidence="1" id="KW-0479">Metal-binding</keyword>
<sequence>MGTVVRIYNDESHHPTVIVDFDNCEQPIHVKRESMIVRTIDGKIVFERRQIPLTACYAVTAHKVVGATLAGVWGYLSARSVKYNSRTAHDVVARFWEAPWLQGVAYTVLSRVPGAEYIKVFPLKSTLENSKVWPIFTMDAAALRFDKQCSERNWLSIVPPTRGPDTTDQPASGESINSDNTITHLAERIDALGDELRKFKFIMMASQNYAMNQHSMTGDPTNPVYYCAARPQLIEKVESMPIELQMRFFELLHEKLNLTFPKLNQESLDQVVDELADNAASGSFRPTSNGSRGNECHEGQGTSDAPEIRPSQGCPDQDESIEIHEEHTSYSDRCSQSDSNGDISLLLEDPYAEPDELSDHTNGSSCNSVAPEGLEVPVRPDDPPAGETRFLDEPYAAYEGALREVVALYLADNDHFRLMHTSLDGLRARQTCYLECQRTVGSRNAGKPAAEGGKPDWRSWEAFTCPLREVRVQEREGYTYFYALRDVQASATQWKDHAHFPGTTVCRSKTIPPDIVDDWIMWLQREPILQKKDLEARSLRKNLEGSYSSATMEFLTNKGLKNYEAVRQVLRSIKESKSSGLSVFEFCRRLERMAISMAEMRTDISETIRSLLAVSEGRHTPDDLTHNILCEPGPAVGNRRGVKAFSAVVTSARMLCNLENCRTIGLDATFNITHADLAVGVVCSLPRTSTAQPVALIIMNKESSSCLEHGLRELSKAAHAAGLGTVAPEEAVLDGSGAIHKALVDCYGRESVTCKSCYFHVMQNAKVAKGKSRLSGSLWLEVKKDLNLMGESGSRGEWLELRDLFMKKWSAERPPRLTESERSSLEQFLRHFKGYFDPSDWRSFWGTYGGETEAPRTNNSVERLNKELKGVLIPNRQRLTLNDLTATLEDAARWAMVSQYGRDNVRGETTEKLVKGAADHYLKGNYCEMPRLGVEDPYDRWLFSAAKAGRSSRLLQNASFDELMCSSLKNDITAVSKHDYSNLAEAHRLKKLYSVVRISSVQYEGETARCMWCTCHQWSLGLTCSHVLCLKYALGEENRSQLRRRGDGQLDEQTLPNDIRYGLRRKRARTDLPGEFPSGKERQLPPSARTSSFAKARW</sequence>
<proteinExistence type="predicted"/>
<protein>
    <recommendedName>
        <fullName evidence="3">SWIM-type domain-containing protein</fullName>
    </recommendedName>
</protein>
<evidence type="ECO:0000313" key="4">
    <source>
        <dbReference type="EMBL" id="KAF4656074.1"/>
    </source>
</evidence>
<reference evidence="4 5" key="1">
    <citation type="submission" date="2020-04" db="EMBL/GenBank/DDBJ databases">
        <title>Perkinsus chesapeaki whole genome sequence.</title>
        <authorList>
            <person name="Bogema D.R."/>
        </authorList>
    </citation>
    <scope>NUCLEOTIDE SEQUENCE [LARGE SCALE GENOMIC DNA]</scope>
    <source>
        <strain evidence="4">ATCC PRA-425</strain>
    </source>
</reference>
<evidence type="ECO:0000256" key="2">
    <source>
        <dbReference type="SAM" id="MobiDB-lite"/>
    </source>
</evidence>
<dbReference type="InterPro" id="IPR007527">
    <property type="entry name" value="Znf_SWIM"/>
</dbReference>
<keyword evidence="5" id="KW-1185">Reference proteome</keyword>
<evidence type="ECO:0000256" key="1">
    <source>
        <dbReference type="PROSITE-ProRule" id="PRU00325"/>
    </source>
</evidence>
<feature type="compositionally biased region" description="Polar residues" evidence="2">
    <location>
        <begin position="1088"/>
        <end position="1098"/>
    </location>
</feature>
<feature type="compositionally biased region" description="Polar residues" evidence="2">
    <location>
        <begin position="164"/>
        <end position="179"/>
    </location>
</feature>
<feature type="compositionally biased region" description="Polar residues" evidence="2">
    <location>
        <begin position="280"/>
        <end position="292"/>
    </location>
</feature>
<feature type="region of interest" description="Disordered" evidence="2">
    <location>
        <begin position="1070"/>
        <end position="1098"/>
    </location>
</feature>
<gene>
    <name evidence="4" type="ORF">FOL47_009177</name>
</gene>
<feature type="region of interest" description="Disordered" evidence="2">
    <location>
        <begin position="280"/>
        <end position="317"/>
    </location>
</feature>
<organism evidence="4 5">
    <name type="scientific">Perkinsus chesapeaki</name>
    <name type="common">Clam parasite</name>
    <name type="synonym">Perkinsus andrewsi</name>
    <dbReference type="NCBI Taxonomy" id="330153"/>
    <lineage>
        <taxon>Eukaryota</taxon>
        <taxon>Sar</taxon>
        <taxon>Alveolata</taxon>
        <taxon>Perkinsozoa</taxon>
        <taxon>Perkinsea</taxon>
        <taxon>Perkinsida</taxon>
        <taxon>Perkinsidae</taxon>
        <taxon>Perkinsus</taxon>
    </lineage>
</organism>
<name>A0A7J6LA50_PERCH</name>
<dbReference type="OrthoDB" id="432234at2759"/>
<keyword evidence="1" id="KW-0862">Zinc</keyword>
<dbReference type="GO" id="GO:0008270">
    <property type="term" value="F:zinc ion binding"/>
    <property type="evidence" value="ECO:0007669"/>
    <property type="project" value="UniProtKB-KW"/>
</dbReference>
<dbReference type="Proteomes" id="UP000591131">
    <property type="component" value="Unassembled WGS sequence"/>
</dbReference>
<dbReference type="PROSITE" id="PS50966">
    <property type="entry name" value="ZF_SWIM"/>
    <property type="match status" value="1"/>
</dbReference>
<feature type="domain" description="SWIM-type" evidence="3">
    <location>
        <begin position="999"/>
        <end position="1035"/>
    </location>
</feature>
<accession>A0A7J6LA50</accession>
<feature type="region of interest" description="Disordered" evidence="2">
    <location>
        <begin position="157"/>
        <end position="179"/>
    </location>
</feature>